<accession>A0A1Q9EDZ2</accession>
<evidence type="ECO:0000313" key="2">
    <source>
        <dbReference type="EMBL" id="OLQ05644.1"/>
    </source>
</evidence>
<gene>
    <name evidence="2" type="ORF">AK812_SmicGene11152</name>
</gene>
<dbReference type="EMBL" id="LSRX01000179">
    <property type="protein sequence ID" value="OLQ05644.1"/>
    <property type="molecule type" value="Genomic_DNA"/>
</dbReference>
<sequence length="85" mass="9421">MGQPEPLQRTSPSRVTPLLVTLVSLLVLGGVCLLLVCVLFMRRCRAPRIAQDSPLERSQLDWAEKLELAKEVCLCDDAPSSRMSL</sequence>
<feature type="transmembrane region" description="Helical" evidence="1">
    <location>
        <begin position="20"/>
        <end position="41"/>
    </location>
</feature>
<keyword evidence="3" id="KW-1185">Reference proteome</keyword>
<reference evidence="2 3" key="1">
    <citation type="submission" date="2016-02" db="EMBL/GenBank/DDBJ databases">
        <title>Genome analysis of coral dinoflagellate symbionts highlights evolutionary adaptations to a symbiotic lifestyle.</title>
        <authorList>
            <person name="Aranda M."/>
            <person name="Li Y."/>
            <person name="Liew Y.J."/>
            <person name="Baumgarten S."/>
            <person name="Simakov O."/>
            <person name="Wilson M."/>
            <person name="Piel J."/>
            <person name="Ashoor H."/>
            <person name="Bougouffa S."/>
            <person name="Bajic V.B."/>
            <person name="Ryu T."/>
            <person name="Ravasi T."/>
            <person name="Bayer T."/>
            <person name="Micklem G."/>
            <person name="Kim H."/>
            <person name="Bhak J."/>
            <person name="Lajeunesse T.C."/>
            <person name="Voolstra C.R."/>
        </authorList>
    </citation>
    <scope>NUCLEOTIDE SEQUENCE [LARGE SCALE GENOMIC DNA]</scope>
    <source>
        <strain evidence="2 3">CCMP2467</strain>
    </source>
</reference>
<keyword evidence="1" id="KW-0472">Membrane</keyword>
<keyword evidence="1" id="KW-1133">Transmembrane helix</keyword>
<keyword evidence="1" id="KW-0812">Transmembrane</keyword>
<comment type="caution">
    <text evidence="2">The sequence shown here is derived from an EMBL/GenBank/DDBJ whole genome shotgun (WGS) entry which is preliminary data.</text>
</comment>
<proteinExistence type="predicted"/>
<evidence type="ECO:0000256" key="1">
    <source>
        <dbReference type="SAM" id="Phobius"/>
    </source>
</evidence>
<protein>
    <submittedName>
        <fullName evidence="2">Uncharacterized protein</fullName>
    </submittedName>
</protein>
<name>A0A1Q9EDZ2_SYMMI</name>
<dbReference type="OrthoDB" id="10473760at2759"/>
<evidence type="ECO:0000313" key="3">
    <source>
        <dbReference type="Proteomes" id="UP000186817"/>
    </source>
</evidence>
<dbReference type="Proteomes" id="UP000186817">
    <property type="component" value="Unassembled WGS sequence"/>
</dbReference>
<organism evidence="2 3">
    <name type="scientific">Symbiodinium microadriaticum</name>
    <name type="common">Dinoflagellate</name>
    <name type="synonym">Zooxanthella microadriatica</name>
    <dbReference type="NCBI Taxonomy" id="2951"/>
    <lineage>
        <taxon>Eukaryota</taxon>
        <taxon>Sar</taxon>
        <taxon>Alveolata</taxon>
        <taxon>Dinophyceae</taxon>
        <taxon>Suessiales</taxon>
        <taxon>Symbiodiniaceae</taxon>
        <taxon>Symbiodinium</taxon>
    </lineage>
</organism>
<dbReference type="AlphaFoldDB" id="A0A1Q9EDZ2"/>